<evidence type="ECO:0000313" key="3">
    <source>
        <dbReference type="EMBL" id="TFC78290.1"/>
    </source>
</evidence>
<evidence type="ECO:0008006" key="5">
    <source>
        <dbReference type="Google" id="ProtNLM"/>
    </source>
</evidence>
<evidence type="ECO:0000313" key="4">
    <source>
        <dbReference type="Proteomes" id="UP000298433"/>
    </source>
</evidence>
<evidence type="ECO:0000256" key="2">
    <source>
        <dbReference type="SAM" id="Phobius"/>
    </source>
</evidence>
<dbReference type="OrthoDB" id="4794414at2"/>
<keyword evidence="2" id="KW-1133">Transmembrane helix</keyword>
<keyword evidence="2" id="KW-0472">Membrane</keyword>
<keyword evidence="4" id="KW-1185">Reference proteome</keyword>
<feature type="transmembrane region" description="Helical" evidence="2">
    <location>
        <begin position="137"/>
        <end position="157"/>
    </location>
</feature>
<feature type="transmembrane region" description="Helical" evidence="2">
    <location>
        <begin position="51"/>
        <end position="72"/>
    </location>
</feature>
<dbReference type="AlphaFoldDB" id="A0A4V6QHB0"/>
<organism evidence="3 4">
    <name type="scientific">Cryobacterium cheniae</name>
    <dbReference type="NCBI Taxonomy" id="1259262"/>
    <lineage>
        <taxon>Bacteria</taxon>
        <taxon>Bacillati</taxon>
        <taxon>Actinomycetota</taxon>
        <taxon>Actinomycetes</taxon>
        <taxon>Micrococcales</taxon>
        <taxon>Microbacteriaceae</taxon>
        <taxon>Cryobacterium</taxon>
    </lineage>
</organism>
<protein>
    <recommendedName>
        <fullName evidence="5">Peptidase</fullName>
    </recommendedName>
</protein>
<reference evidence="3 4" key="1">
    <citation type="submission" date="2019-03" db="EMBL/GenBank/DDBJ databases">
        <title>Genomics of glacier-inhabiting Cryobacterium strains.</title>
        <authorList>
            <person name="Liu Q."/>
            <person name="Xin Y.-H."/>
        </authorList>
    </citation>
    <scope>NUCLEOTIDE SEQUENCE [LARGE SCALE GENOMIC DNA]</scope>
    <source>
        <strain evidence="3 4">TMT2-48-2</strain>
    </source>
</reference>
<accession>A0A4V6QHB0</accession>
<sequence>MASARRLKLGHILVMLLASGLALLAWTQVWVNAVVGQSGSARQSLEVSGSTAAPAVTALALAGLALAGAVSIAGPVIRVVLGVLEVLLGFSVILSAFLAITAPAAASAGAVTDATGISGVDSVVDAVTEAALTPWPFVALLAGVVMFGAGVGVLVTARHWPGPTSRYQAVRFETAEPGEMTAVHGPDGADSSTPGSTPGSTSDAVDDWDGLSRGEDPTAPR</sequence>
<dbReference type="Pfam" id="PF09534">
    <property type="entry name" value="Trp_oprn_chp"/>
    <property type="match status" value="1"/>
</dbReference>
<name>A0A4V6QHB0_9MICO</name>
<dbReference type="EMBL" id="SOGN01000049">
    <property type="protein sequence ID" value="TFC78290.1"/>
    <property type="molecule type" value="Genomic_DNA"/>
</dbReference>
<dbReference type="InterPro" id="IPR019051">
    <property type="entry name" value="Trp_biosyn_TM_oprn/chp"/>
</dbReference>
<feature type="compositionally biased region" description="Low complexity" evidence="1">
    <location>
        <begin position="188"/>
        <end position="203"/>
    </location>
</feature>
<dbReference type="Proteomes" id="UP000298433">
    <property type="component" value="Unassembled WGS sequence"/>
</dbReference>
<dbReference type="RefSeq" id="WP_134370708.1">
    <property type="nucleotide sequence ID" value="NZ_SOGN01000049.1"/>
</dbReference>
<proteinExistence type="predicted"/>
<feature type="transmembrane region" description="Helical" evidence="2">
    <location>
        <begin position="12"/>
        <end position="31"/>
    </location>
</feature>
<evidence type="ECO:0000256" key="1">
    <source>
        <dbReference type="SAM" id="MobiDB-lite"/>
    </source>
</evidence>
<comment type="caution">
    <text evidence="3">The sequence shown here is derived from an EMBL/GenBank/DDBJ whole genome shotgun (WGS) entry which is preliminary data.</text>
</comment>
<keyword evidence="2" id="KW-0812">Transmembrane</keyword>
<feature type="transmembrane region" description="Helical" evidence="2">
    <location>
        <begin position="79"/>
        <end position="100"/>
    </location>
</feature>
<feature type="compositionally biased region" description="Basic and acidic residues" evidence="1">
    <location>
        <begin position="210"/>
        <end position="221"/>
    </location>
</feature>
<feature type="region of interest" description="Disordered" evidence="1">
    <location>
        <begin position="177"/>
        <end position="221"/>
    </location>
</feature>
<gene>
    <name evidence="3" type="ORF">E3T23_12210</name>
</gene>